<name>F8FK08_PAEMK</name>
<dbReference type="PANTHER" id="PTHR12147">
    <property type="entry name" value="METALLOPEPTIDASE M28 FAMILY MEMBER"/>
    <property type="match status" value="1"/>
</dbReference>
<dbReference type="HOGENOM" id="CLU_003427_1_0_9"/>
<dbReference type="KEGG" id="pms:KNP414_05525"/>
<feature type="active site" description="Proton donor/acceptor" evidence="1">
    <location>
        <position position="797"/>
    </location>
</feature>
<reference evidence="5" key="1">
    <citation type="submission" date="2011-06" db="EMBL/GenBank/DDBJ databases">
        <title>Complete genome sequence of Paenibacillus mucilaginosus KNP414.</title>
        <authorList>
            <person name="Wang J."/>
            <person name="Hu S."/>
            <person name="Hu X."/>
            <person name="Zhang B."/>
            <person name="Dong D."/>
            <person name="Zhang S."/>
            <person name="Zhao K."/>
            <person name="Wu D."/>
        </authorList>
    </citation>
    <scope>NUCLEOTIDE SEQUENCE [LARGE SCALE GENOMIC DNA]</scope>
    <source>
        <strain evidence="5">KNP414</strain>
    </source>
</reference>
<dbReference type="InterPro" id="IPR007484">
    <property type="entry name" value="Peptidase_M28"/>
</dbReference>
<dbReference type="PATRIC" id="fig|1036673.3.peg.5126"/>
<accession>F8FK08</accession>
<comment type="similarity">
    <text evidence="1">Belongs to the peptidase M14 family.</text>
</comment>
<protein>
    <submittedName>
        <fullName evidence="4">Iap</fullName>
    </submittedName>
</protein>
<dbReference type="Gene3D" id="3.40.630.10">
    <property type="entry name" value="Zn peptidases"/>
    <property type="match status" value="2"/>
</dbReference>
<dbReference type="CDD" id="cd06244">
    <property type="entry name" value="M14-like"/>
    <property type="match status" value="1"/>
</dbReference>
<dbReference type="RefSeq" id="WP_013919202.1">
    <property type="nucleotide sequence ID" value="NC_015690.1"/>
</dbReference>
<evidence type="ECO:0000256" key="2">
    <source>
        <dbReference type="SAM" id="SignalP"/>
    </source>
</evidence>
<proteinExistence type="inferred from homology"/>
<dbReference type="Proteomes" id="UP000006620">
    <property type="component" value="Chromosome"/>
</dbReference>
<dbReference type="EMBL" id="CP002869">
    <property type="protein sequence ID" value="AEI44049.1"/>
    <property type="molecule type" value="Genomic_DNA"/>
</dbReference>
<feature type="chain" id="PRO_5038977877" evidence="2">
    <location>
        <begin position="35"/>
        <end position="1371"/>
    </location>
</feature>
<dbReference type="PROSITE" id="PS52035">
    <property type="entry name" value="PEPTIDASE_M14"/>
    <property type="match status" value="1"/>
</dbReference>
<dbReference type="GO" id="GO:0004181">
    <property type="term" value="F:metallocarboxypeptidase activity"/>
    <property type="evidence" value="ECO:0007669"/>
    <property type="project" value="InterPro"/>
</dbReference>
<dbReference type="Pfam" id="PF00246">
    <property type="entry name" value="Peptidase_M14"/>
    <property type="match status" value="1"/>
</dbReference>
<dbReference type="PANTHER" id="PTHR12147:SF26">
    <property type="entry name" value="PEPTIDASE M28 DOMAIN-CONTAINING PROTEIN"/>
    <property type="match status" value="1"/>
</dbReference>
<dbReference type="SUPFAM" id="SSF53187">
    <property type="entry name" value="Zn-dependent exopeptidases"/>
    <property type="match status" value="2"/>
</dbReference>
<evidence type="ECO:0000259" key="3">
    <source>
        <dbReference type="PROSITE" id="PS52035"/>
    </source>
</evidence>
<dbReference type="GO" id="GO:0008270">
    <property type="term" value="F:zinc ion binding"/>
    <property type="evidence" value="ECO:0007669"/>
    <property type="project" value="InterPro"/>
</dbReference>
<evidence type="ECO:0000313" key="4">
    <source>
        <dbReference type="EMBL" id="AEI44049.1"/>
    </source>
</evidence>
<organism evidence="4 5">
    <name type="scientific">Paenibacillus mucilaginosus (strain KNP414)</name>
    <dbReference type="NCBI Taxonomy" id="1036673"/>
    <lineage>
        <taxon>Bacteria</taxon>
        <taxon>Bacillati</taxon>
        <taxon>Bacillota</taxon>
        <taxon>Bacilli</taxon>
        <taxon>Bacillales</taxon>
        <taxon>Paenibacillaceae</taxon>
        <taxon>Paenibacillus</taxon>
    </lineage>
</organism>
<reference evidence="4 5" key="2">
    <citation type="journal article" date="2013" name="Genome Announc.">
        <title>Genome Sequence of Growth-Improving Paenibacillus mucilaginosus Strain KNP414.</title>
        <authorList>
            <person name="Lu J.J."/>
            <person name="Wang J.F."/>
            <person name="Hu X.F."/>
        </authorList>
    </citation>
    <scope>NUCLEOTIDE SEQUENCE [LARGE SCALE GENOMIC DNA]</scope>
    <source>
        <strain evidence="4 5">KNP414</strain>
    </source>
</reference>
<feature type="domain" description="Peptidase M14" evidence="3">
    <location>
        <begin position="517"/>
        <end position="824"/>
    </location>
</feature>
<dbReference type="Pfam" id="PF04389">
    <property type="entry name" value="Peptidase_M28"/>
    <property type="match status" value="1"/>
</dbReference>
<dbReference type="GO" id="GO:0006508">
    <property type="term" value="P:proteolysis"/>
    <property type="evidence" value="ECO:0007669"/>
    <property type="project" value="InterPro"/>
</dbReference>
<sequence>MGTHMQGTKDRSRPRKLISLSLALLLAVTGTAPAAYARETGEGTSSSGTGLAGLPLEGLRRAAAVPAEPPGTLAGKHLAYLAETIGTRPAGSEQEAQAAAYISGEFAKLGLAVEEQPFHYTVKQQGLEAELHNEGGEEAGVTLAVYGEDSAAVTVDVYSKNIIATKPGLSPKQIIVGAHYDSVTAGKGADDNASGVAVMLEAAETVAKLDSPYTIKFIAFGAEEEGLRGSKHYAAGMTEEEIRNTAVMINLDSLAAGDKMYIYGSAGSDGWVRTRGLALAEKLGLALETSPGLNPDYPKGTTGDWSDHAPFKAKGIPYAYLEGTNWALGDQDGYTQTVKDGEIWHTPKDTLAYLRENYPGRIEEHLKTFSQVLSGLLTEVGAAGELRLSSDKASMTEKREIEVGFDLPPGTQLSELTWTYGGKPLQEWKQWSATNKSYSGPPFISLAGEPVVEGGRVKAKIVFDLVYTLGSDVPTSNLQNRSIRVLYPELIGTYPLAVSGPQGPIGSSDVKLNVYDSYHTYDELKPAIGKLTSQAKNGRYVDTRVIGKSAEGRDILFTVVAKDQASVDTYLNESVPAMLEHPKEMQEKLASGQLSDVKVPIWINNIHPDEAPGVDVIMDFLKTLAVEDQVTFKTKTGDDENAAETEVTLDVNKALDNVIFLLNYTQNPDGRVHNTRGNANGFDLNRDNSYQTQPETQAVTREIAKWSPLSFLDLHGFVGGFLIEPCTPPHDPNFEYDLLMDGMLEQARVMGRAGIANTSYDSYEIPLEDYENAWDDFTPAYTAMYAMEHGALGHTIEIPELNQESQKALYYAGLAAFQYVIDNKSKLFSNQLEYYKRGVEGEDNRAVDTWFVNAKGEVIGRPRQNPNESFFPDYYVLPVSGKLQGNPLEAHRMAEYLLHNGVKVERSTEAVKIEGTDYPAGSYVVDMRQAKRGYANVVLYDGSDVSDWEAMYAEIVQNFAELRGFDRYTVRKPGAFTGKTAAVTSVTIPASAQVGNHASYVVRNTNNAAIQAVNELLGQGKSVQLLVGGGEGYEMGDFLVSREDLAGVSGRYLLDFVPYDGAAAGKLLKSPKVAAVGSGETAFVLKGLGFSLSETEAGSDVIVDDAGAADKALIAAGKPYVGYGADALTLVKEEGLLPGFDFDMTDPYHEGLFRSKLVQTSLITAQYDREEYLYTAAGTWITSVPEGAQVLVRASSDANFFKAGWWPGHEEAKGQVIGLSSRENGRSITLFANTLTNKAHPQHQFRLLANAIYTAAIGLEPNRKADRYEVAYGEKPQSFKKNSEASVRIEVENKNGVDAQATLVVALYEKATNKMADYAYVTKSIEPGAKTVVSTGLHIPDSDRYEVRVFVWDNWNQARALAEPLKVQVLP</sequence>
<keyword evidence="2" id="KW-0732">Signal</keyword>
<evidence type="ECO:0000256" key="1">
    <source>
        <dbReference type="PROSITE-ProRule" id="PRU01379"/>
    </source>
</evidence>
<feature type="signal peptide" evidence="2">
    <location>
        <begin position="1"/>
        <end position="34"/>
    </location>
</feature>
<evidence type="ECO:0000313" key="5">
    <source>
        <dbReference type="Proteomes" id="UP000006620"/>
    </source>
</evidence>
<gene>
    <name evidence="4" type="primary">iap</name>
    <name evidence="4" type="ordered locus">KNP414_05525</name>
</gene>
<dbReference type="InterPro" id="IPR000834">
    <property type="entry name" value="Peptidase_M14"/>
</dbReference>
<dbReference type="InterPro" id="IPR045175">
    <property type="entry name" value="M28_fam"/>
</dbReference>